<accession>A0A4R5EPL4</accession>
<sequence length="164" mass="17436">MTDPIRPIRPTDDAARQIARTLLHDARFAALAVVLTDGAPMVTRVAFGLSHAGAPLTLVSDLAAHTQALRANPACSLLIGEPGPKGDPLTHPRLTLQARARFLRKGAEGYDDLAAQYLRDHPKAKLYIGFADFSFALFSPSAGHLNGGFGKAFRLTPADMALPG</sequence>
<organism evidence="2 3">
    <name type="scientific">Antarcticimicrobium sediminis</name>
    <dbReference type="NCBI Taxonomy" id="2546227"/>
    <lineage>
        <taxon>Bacteria</taxon>
        <taxon>Pseudomonadati</taxon>
        <taxon>Pseudomonadota</taxon>
        <taxon>Alphaproteobacteria</taxon>
        <taxon>Rhodobacterales</taxon>
        <taxon>Paracoccaceae</taxon>
        <taxon>Antarcticimicrobium</taxon>
    </lineage>
</organism>
<dbReference type="PANTHER" id="PTHR13343">
    <property type="entry name" value="CREG1 PROTEIN"/>
    <property type="match status" value="1"/>
</dbReference>
<dbReference type="GO" id="GO:0005737">
    <property type="term" value="C:cytoplasm"/>
    <property type="evidence" value="ECO:0007669"/>
    <property type="project" value="UniProtKB-ARBA"/>
</dbReference>
<dbReference type="InterPro" id="IPR014419">
    <property type="entry name" value="HutZ"/>
</dbReference>
<protein>
    <submittedName>
        <fullName evidence="2">Pyridoxamine 5-phosphate oxidase</fullName>
    </submittedName>
</protein>
<dbReference type="Gene3D" id="2.30.110.10">
    <property type="entry name" value="Electron Transport, Fmn-binding Protein, Chain A"/>
    <property type="match status" value="1"/>
</dbReference>
<evidence type="ECO:0000313" key="3">
    <source>
        <dbReference type="Proteomes" id="UP000294662"/>
    </source>
</evidence>
<dbReference type="RefSeq" id="WP_132830218.1">
    <property type="nucleotide sequence ID" value="NZ_SMFP01000009.1"/>
</dbReference>
<dbReference type="Proteomes" id="UP000294662">
    <property type="component" value="Unassembled WGS sequence"/>
</dbReference>
<dbReference type="InterPro" id="IPR011576">
    <property type="entry name" value="Pyridox_Oxase_N"/>
</dbReference>
<comment type="caution">
    <text evidence="2">The sequence shown here is derived from an EMBL/GenBank/DDBJ whole genome shotgun (WGS) entry which is preliminary data.</text>
</comment>
<gene>
    <name evidence="2" type="ORF">E1B25_14420</name>
</gene>
<dbReference type="EMBL" id="SMFP01000009">
    <property type="protein sequence ID" value="TDE36705.1"/>
    <property type="molecule type" value="Genomic_DNA"/>
</dbReference>
<keyword evidence="3" id="KW-1185">Reference proteome</keyword>
<evidence type="ECO:0000313" key="2">
    <source>
        <dbReference type="EMBL" id="TDE36705.1"/>
    </source>
</evidence>
<dbReference type="Pfam" id="PF01243">
    <property type="entry name" value="PNPOx_N"/>
    <property type="match status" value="1"/>
</dbReference>
<dbReference type="AlphaFoldDB" id="A0A4R5EPL4"/>
<dbReference type="SUPFAM" id="SSF50475">
    <property type="entry name" value="FMN-binding split barrel"/>
    <property type="match status" value="1"/>
</dbReference>
<dbReference type="PIRSF" id="PIRSF004633">
    <property type="entry name" value="UCP_PLP_oxd"/>
    <property type="match status" value="1"/>
</dbReference>
<reference evidence="2 3" key="1">
    <citation type="submission" date="2019-03" db="EMBL/GenBank/DDBJ databases">
        <authorList>
            <person name="Zhang S."/>
        </authorList>
    </citation>
    <scope>NUCLEOTIDE SEQUENCE [LARGE SCALE GENOMIC DNA]</scope>
    <source>
        <strain evidence="2 3">S4J41</strain>
    </source>
</reference>
<proteinExistence type="predicted"/>
<dbReference type="OrthoDB" id="9814594at2"/>
<dbReference type="PANTHER" id="PTHR13343:SF17">
    <property type="entry name" value="CELLULAR REPRESSOR OF E1A-STIMULATED GENES, ISOFORM A"/>
    <property type="match status" value="1"/>
</dbReference>
<feature type="domain" description="Pyridoxamine 5'-phosphate oxidase N-terminal" evidence="1">
    <location>
        <begin position="19"/>
        <end position="125"/>
    </location>
</feature>
<name>A0A4R5EPL4_9RHOB</name>
<evidence type="ECO:0000259" key="1">
    <source>
        <dbReference type="Pfam" id="PF01243"/>
    </source>
</evidence>
<dbReference type="InterPro" id="IPR012349">
    <property type="entry name" value="Split_barrel_FMN-bd"/>
</dbReference>